<name>A0A336MER0_CULSO</name>
<dbReference type="SUPFAM" id="SSF50494">
    <property type="entry name" value="Trypsin-like serine proteases"/>
    <property type="match status" value="1"/>
</dbReference>
<dbReference type="PRINTS" id="PR00722">
    <property type="entry name" value="CHYMOTRYPSIN"/>
</dbReference>
<gene>
    <name evidence="4" type="primary">CSON010915</name>
</gene>
<dbReference type="AlphaFoldDB" id="A0A336MER0"/>
<sequence>MVYVFFFIITIVLSSSNAIVTRDDNLQDIINGYQPNPEDAGFTVGVMLHFEKETGWCGGVLISDRYVLSSAHCLRKAPSSTVLLGATNINSVTEVIPVVQTLVHPKFGSLSYKNDIALLRLSRAAKITENVYPIRLPTKAQKKTSFKSKKPVAAGWGRDGKNQVIPGQYLMGVNVTVISNFDCWFNFPAYITDTNICTSSSKGTPCEGDDGGPLYLIEADGEKTLIGIVSYQFSLGCTSLWPAVYTRVSYYLDWIEQNSDVPIRET</sequence>
<dbReference type="PANTHER" id="PTHR24260">
    <property type="match status" value="1"/>
</dbReference>
<evidence type="ECO:0000256" key="2">
    <source>
        <dbReference type="SAM" id="SignalP"/>
    </source>
</evidence>
<dbReference type="InterPro" id="IPR051333">
    <property type="entry name" value="CLIP_Serine_Protease"/>
</dbReference>
<proteinExistence type="inferred from homology"/>
<dbReference type="SMART" id="SM00020">
    <property type="entry name" value="Tryp_SPc"/>
    <property type="match status" value="1"/>
</dbReference>
<evidence type="ECO:0000313" key="4">
    <source>
        <dbReference type="EMBL" id="SSX24548.1"/>
    </source>
</evidence>
<dbReference type="CDD" id="cd00190">
    <property type="entry name" value="Tryp_SPc"/>
    <property type="match status" value="1"/>
</dbReference>
<dbReference type="PROSITE" id="PS50240">
    <property type="entry name" value="TRYPSIN_DOM"/>
    <property type="match status" value="1"/>
</dbReference>
<dbReference type="GO" id="GO:0006508">
    <property type="term" value="P:proteolysis"/>
    <property type="evidence" value="ECO:0007669"/>
    <property type="project" value="InterPro"/>
</dbReference>
<dbReference type="InterPro" id="IPR001314">
    <property type="entry name" value="Peptidase_S1A"/>
</dbReference>
<dbReference type="PANTHER" id="PTHR24260:SF136">
    <property type="entry name" value="GH08193P-RELATED"/>
    <property type="match status" value="1"/>
</dbReference>
<dbReference type="InterPro" id="IPR009003">
    <property type="entry name" value="Peptidase_S1_PA"/>
</dbReference>
<dbReference type="Pfam" id="PF00089">
    <property type="entry name" value="Trypsin"/>
    <property type="match status" value="1"/>
</dbReference>
<feature type="domain" description="Peptidase S1" evidence="3">
    <location>
        <begin position="29"/>
        <end position="260"/>
    </location>
</feature>
<dbReference type="OMA" id="VTTISGW"/>
<dbReference type="InterPro" id="IPR001254">
    <property type="entry name" value="Trypsin_dom"/>
</dbReference>
<feature type="signal peptide" evidence="2">
    <location>
        <begin position="1"/>
        <end position="18"/>
    </location>
</feature>
<accession>A0A336MER0</accession>
<dbReference type="InterPro" id="IPR043504">
    <property type="entry name" value="Peptidase_S1_PA_chymotrypsin"/>
</dbReference>
<comment type="similarity">
    <text evidence="1">Belongs to the peptidase S1 family. CLIP subfamily.</text>
</comment>
<protein>
    <submittedName>
        <fullName evidence="4">CSON010915 protein</fullName>
    </submittedName>
</protein>
<evidence type="ECO:0000256" key="1">
    <source>
        <dbReference type="ARBA" id="ARBA00024195"/>
    </source>
</evidence>
<feature type="chain" id="PRO_5016446153" evidence="2">
    <location>
        <begin position="19"/>
        <end position="266"/>
    </location>
</feature>
<dbReference type="GO" id="GO:0004252">
    <property type="term" value="F:serine-type endopeptidase activity"/>
    <property type="evidence" value="ECO:0007669"/>
    <property type="project" value="InterPro"/>
</dbReference>
<evidence type="ECO:0000259" key="3">
    <source>
        <dbReference type="PROSITE" id="PS50240"/>
    </source>
</evidence>
<dbReference type="EMBL" id="UFQT01000456">
    <property type="protein sequence ID" value="SSX24548.1"/>
    <property type="molecule type" value="Genomic_DNA"/>
</dbReference>
<organism evidence="4">
    <name type="scientific">Culicoides sonorensis</name>
    <name type="common">Biting midge</name>
    <dbReference type="NCBI Taxonomy" id="179676"/>
    <lineage>
        <taxon>Eukaryota</taxon>
        <taxon>Metazoa</taxon>
        <taxon>Ecdysozoa</taxon>
        <taxon>Arthropoda</taxon>
        <taxon>Hexapoda</taxon>
        <taxon>Insecta</taxon>
        <taxon>Pterygota</taxon>
        <taxon>Neoptera</taxon>
        <taxon>Endopterygota</taxon>
        <taxon>Diptera</taxon>
        <taxon>Nematocera</taxon>
        <taxon>Chironomoidea</taxon>
        <taxon>Ceratopogonidae</taxon>
        <taxon>Ceratopogoninae</taxon>
        <taxon>Culicoides</taxon>
        <taxon>Monoculicoides</taxon>
    </lineage>
</organism>
<dbReference type="VEuPathDB" id="VectorBase:CSON010915"/>
<reference evidence="4" key="1">
    <citation type="submission" date="2018-07" db="EMBL/GenBank/DDBJ databases">
        <authorList>
            <person name="Quirk P.G."/>
            <person name="Krulwich T.A."/>
        </authorList>
    </citation>
    <scope>NUCLEOTIDE SEQUENCE</scope>
</reference>
<dbReference type="Gene3D" id="2.40.10.10">
    <property type="entry name" value="Trypsin-like serine proteases"/>
    <property type="match status" value="1"/>
</dbReference>
<keyword evidence="2" id="KW-0732">Signal</keyword>